<feature type="signal peptide" evidence="1">
    <location>
        <begin position="1"/>
        <end position="20"/>
    </location>
</feature>
<sequence>MRSLASSIALLAFAAATAHAGGPVNYISSSSGYMLHMSGNSAVTANWQGQAPIQGFSGYGTIQVNGRCLTGRAAHAPLTWEACKGDQPQKWSLSGGRLKNEGGWCADVQGNRGGAGVPVLAWDCTGAVNQQWRSHYTETAQAAAAKIANPQVRAEFLKNATSAAPGTVISTSTGKIVAQGGGNIVAQGGGNIVAQGGGNIVAQGGGN</sequence>
<accession>A0A4Z0BHY4</accession>
<name>A0A4Z0BHY4_9BURK</name>
<comment type="caution">
    <text evidence="3">The sequence shown here is derived from an EMBL/GenBank/DDBJ whole genome shotgun (WGS) entry which is preliminary data.</text>
</comment>
<dbReference type="SMART" id="SM00458">
    <property type="entry name" value="RICIN"/>
    <property type="match status" value="1"/>
</dbReference>
<organism evidence="3 4">
    <name type="scientific">Ramlibacter humi</name>
    <dbReference type="NCBI Taxonomy" id="2530451"/>
    <lineage>
        <taxon>Bacteria</taxon>
        <taxon>Pseudomonadati</taxon>
        <taxon>Pseudomonadota</taxon>
        <taxon>Betaproteobacteria</taxon>
        <taxon>Burkholderiales</taxon>
        <taxon>Comamonadaceae</taxon>
        <taxon>Ramlibacter</taxon>
    </lineage>
</organism>
<evidence type="ECO:0000313" key="4">
    <source>
        <dbReference type="Proteomes" id="UP000297839"/>
    </source>
</evidence>
<feature type="chain" id="PRO_5021446891" description="Ricin B lectin domain-containing protein" evidence="1">
    <location>
        <begin position="21"/>
        <end position="207"/>
    </location>
</feature>
<dbReference type="Gene3D" id="2.80.10.50">
    <property type="match status" value="1"/>
</dbReference>
<proteinExistence type="predicted"/>
<keyword evidence="1" id="KW-0732">Signal</keyword>
<dbReference type="PROSITE" id="PS50231">
    <property type="entry name" value="RICIN_B_LECTIN"/>
    <property type="match status" value="1"/>
</dbReference>
<dbReference type="SUPFAM" id="SSF50370">
    <property type="entry name" value="Ricin B-like lectins"/>
    <property type="match status" value="1"/>
</dbReference>
<dbReference type="OrthoDB" id="8673369at2"/>
<evidence type="ECO:0000313" key="3">
    <source>
        <dbReference type="EMBL" id="TFY97734.1"/>
    </source>
</evidence>
<keyword evidence="4" id="KW-1185">Reference proteome</keyword>
<dbReference type="RefSeq" id="WP_135251287.1">
    <property type="nucleotide sequence ID" value="NZ_SMLK01000007.1"/>
</dbReference>
<dbReference type="InterPro" id="IPR000772">
    <property type="entry name" value="Ricin_B_lectin"/>
</dbReference>
<dbReference type="AlphaFoldDB" id="A0A4Z0BHY4"/>
<evidence type="ECO:0000256" key="1">
    <source>
        <dbReference type="SAM" id="SignalP"/>
    </source>
</evidence>
<reference evidence="3 4" key="1">
    <citation type="submission" date="2019-03" db="EMBL/GenBank/DDBJ databases">
        <title>Ramlibacter sp. 18x22-1, whole genome shotgun sequence.</title>
        <authorList>
            <person name="Zhang X."/>
            <person name="Feng G."/>
            <person name="Zhu H."/>
        </authorList>
    </citation>
    <scope>NUCLEOTIDE SEQUENCE [LARGE SCALE GENOMIC DNA]</scope>
    <source>
        <strain evidence="3 4">18x22-1</strain>
    </source>
</reference>
<dbReference type="InterPro" id="IPR035992">
    <property type="entry name" value="Ricin_B-like_lectins"/>
</dbReference>
<feature type="domain" description="Ricin B lectin" evidence="2">
    <location>
        <begin position="22"/>
        <end position="135"/>
    </location>
</feature>
<protein>
    <recommendedName>
        <fullName evidence="2">Ricin B lectin domain-containing protein</fullName>
    </recommendedName>
</protein>
<gene>
    <name evidence="3" type="ORF">EZ216_18635</name>
</gene>
<evidence type="ECO:0000259" key="2">
    <source>
        <dbReference type="SMART" id="SM00458"/>
    </source>
</evidence>
<dbReference type="Pfam" id="PF00652">
    <property type="entry name" value="Ricin_B_lectin"/>
    <property type="match status" value="1"/>
</dbReference>
<dbReference type="EMBL" id="SMLK01000007">
    <property type="protein sequence ID" value="TFY97734.1"/>
    <property type="molecule type" value="Genomic_DNA"/>
</dbReference>
<dbReference type="Proteomes" id="UP000297839">
    <property type="component" value="Unassembled WGS sequence"/>
</dbReference>